<evidence type="ECO:0000256" key="5">
    <source>
        <dbReference type="ARBA" id="ARBA00022989"/>
    </source>
</evidence>
<keyword evidence="4 7" id="KW-0812">Transmembrane</keyword>
<evidence type="ECO:0000256" key="3">
    <source>
        <dbReference type="ARBA" id="ARBA00022475"/>
    </source>
</evidence>
<evidence type="ECO:0000313" key="9">
    <source>
        <dbReference type="EMBL" id="AFL51632.1"/>
    </source>
</evidence>
<dbReference type="Gene3D" id="1.10.3720.10">
    <property type="entry name" value="MetI-like"/>
    <property type="match status" value="1"/>
</dbReference>
<dbReference type="GO" id="GO:0005886">
    <property type="term" value="C:plasma membrane"/>
    <property type="evidence" value="ECO:0007669"/>
    <property type="project" value="UniProtKB-SubCell"/>
</dbReference>
<keyword evidence="5 7" id="KW-1133">Transmembrane helix</keyword>
<evidence type="ECO:0000256" key="4">
    <source>
        <dbReference type="ARBA" id="ARBA00022692"/>
    </source>
</evidence>
<evidence type="ECO:0000256" key="6">
    <source>
        <dbReference type="ARBA" id="ARBA00023136"/>
    </source>
</evidence>
<reference evidence="9 10" key="1">
    <citation type="journal article" date="2012" name="J. Bacteriol.">
        <title>Complete genome sequence of the broad-host-range strain Sinorhizobium fredii USDA257.</title>
        <authorList>
            <person name="Schuldes J."/>
            <person name="Rodriguez Orbegoso M."/>
            <person name="Schmeisser C."/>
            <person name="Krishnan H.B."/>
            <person name="Daniel R."/>
            <person name="Streit W.R."/>
        </authorList>
    </citation>
    <scope>NUCLEOTIDE SEQUENCE [LARGE SCALE GENOMIC DNA]</scope>
    <source>
        <strain evidence="9 10">USDA 257</strain>
    </source>
</reference>
<evidence type="ECO:0000313" key="10">
    <source>
        <dbReference type="Proteomes" id="UP000006180"/>
    </source>
</evidence>
<feature type="domain" description="ABC transmembrane type-1" evidence="8">
    <location>
        <begin position="106"/>
        <end position="321"/>
    </location>
</feature>
<sequence length="330" mass="37175">MAVVARPATDDAISEEEIMTLQQPALPATALARPARRRDRGRLFQEIGMLAPAVALLTIFLIVPFLLSFWTAMTNQPLVPRPTPVRFIGLTNFLRIFKDDLFWTSLWNVSRFTFWILPVQCGLAFATALLLHQKLPLRNFFRGLFFLPAITSMVVVCVIWGTLFQYPTGPLNQIIGFLSGGRIQPIDWLGDPNWAMFSIVLLSAWQAYGFQMIVYLAGLQGIPDELYDAARIDGANAFQRFWHVTMPGLRPTHVFVLVITTIQAFKLYTQVAILTQGGPKSSTETVVHYMVRAGFEEQKLGYASAVSVILFVIVLIIALVQRQLLRRFDV</sequence>
<dbReference type="InterPro" id="IPR035906">
    <property type="entry name" value="MetI-like_sf"/>
</dbReference>
<dbReference type="SUPFAM" id="SSF161098">
    <property type="entry name" value="MetI-like"/>
    <property type="match status" value="1"/>
</dbReference>
<gene>
    <name evidence="9" type="primary">araP</name>
    <name evidence="9" type="ORF">USDA257_c30620</name>
</gene>
<dbReference type="InterPro" id="IPR000515">
    <property type="entry name" value="MetI-like"/>
</dbReference>
<comment type="subcellular location">
    <subcellularLocation>
        <location evidence="1 7">Cell membrane</location>
        <topology evidence="1 7">Multi-pass membrane protein</topology>
    </subcellularLocation>
</comment>
<dbReference type="eggNOG" id="COG1175">
    <property type="taxonomic scope" value="Bacteria"/>
</dbReference>
<dbReference type="CDD" id="cd06261">
    <property type="entry name" value="TM_PBP2"/>
    <property type="match status" value="1"/>
</dbReference>
<evidence type="ECO:0000256" key="1">
    <source>
        <dbReference type="ARBA" id="ARBA00004651"/>
    </source>
</evidence>
<dbReference type="PANTHER" id="PTHR30193:SF37">
    <property type="entry name" value="INNER MEMBRANE ABC TRANSPORTER PERMEASE PROTEIN YCJO"/>
    <property type="match status" value="1"/>
</dbReference>
<dbReference type="HOGENOM" id="CLU_016047_0_2_5"/>
<protein>
    <submittedName>
        <fullName evidence="9">L-arabinose transport system permease protein AraP</fullName>
    </submittedName>
</protein>
<dbReference type="KEGG" id="sfd:USDA257_c30620"/>
<dbReference type="InterPro" id="IPR051393">
    <property type="entry name" value="ABC_transporter_permease"/>
</dbReference>
<organism evidence="9 10">
    <name type="scientific">Sinorhizobium fredii (strain USDA 257)</name>
    <dbReference type="NCBI Taxonomy" id="1185652"/>
    <lineage>
        <taxon>Bacteria</taxon>
        <taxon>Pseudomonadati</taxon>
        <taxon>Pseudomonadota</taxon>
        <taxon>Alphaproteobacteria</taxon>
        <taxon>Hyphomicrobiales</taxon>
        <taxon>Rhizobiaceae</taxon>
        <taxon>Sinorhizobium/Ensifer group</taxon>
        <taxon>Sinorhizobium</taxon>
    </lineage>
</organism>
<dbReference type="AlphaFoldDB" id="I3X6X6"/>
<comment type="similarity">
    <text evidence="7">Belongs to the binding-protein-dependent transport system permease family.</text>
</comment>
<dbReference type="Proteomes" id="UP000006180">
    <property type="component" value="Chromosome"/>
</dbReference>
<evidence type="ECO:0000256" key="2">
    <source>
        <dbReference type="ARBA" id="ARBA00022448"/>
    </source>
</evidence>
<keyword evidence="6 7" id="KW-0472">Membrane</keyword>
<feature type="transmembrane region" description="Helical" evidence="7">
    <location>
        <begin position="194"/>
        <end position="217"/>
    </location>
</feature>
<accession>I3X6X6</accession>
<feature type="transmembrane region" description="Helical" evidence="7">
    <location>
        <begin position="300"/>
        <end position="320"/>
    </location>
</feature>
<feature type="transmembrane region" description="Helical" evidence="7">
    <location>
        <begin position="143"/>
        <end position="163"/>
    </location>
</feature>
<name>I3X6X6_SINF2</name>
<dbReference type="PROSITE" id="PS50928">
    <property type="entry name" value="ABC_TM1"/>
    <property type="match status" value="1"/>
</dbReference>
<feature type="transmembrane region" description="Helical" evidence="7">
    <location>
        <begin position="112"/>
        <end position="131"/>
    </location>
</feature>
<dbReference type="GO" id="GO:0055085">
    <property type="term" value="P:transmembrane transport"/>
    <property type="evidence" value="ECO:0007669"/>
    <property type="project" value="InterPro"/>
</dbReference>
<dbReference type="PATRIC" id="fig|1185652.3.peg.3179"/>
<dbReference type="Pfam" id="PF00528">
    <property type="entry name" value="BPD_transp_1"/>
    <property type="match status" value="1"/>
</dbReference>
<keyword evidence="2 7" id="KW-0813">Transport</keyword>
<dbReference type="PANTHER" id="PTHR30193">
    <property type="entry name" value="ABC TRANSPORTER PERMEASE PROTEIN"/>
    <property type="match status" value="1"/>
</dbReference>
<keyword evidence="3" id="KW-1003">Cell membrane</keyword>
<evidence type="ECO:0000259" key="8">
    <source>
        <dbReference type="PROSITE" id="PS50928"/>
    </source>
</evidence>
<dbReference type="EMBL" id="CP003563">
    <property type="protein sequence ID" value="AFL51632.1"/>
    <property type="molecule type" value="Genomic_DNA"/>
</dbReference>
<proteinExistence type="inferred from homology"/>
<evidence type="ECO:0000256" key="7">
    <source>
        <dbReference type="RuleBase" id="RU363032"/>
    </source>
</evidence>
<feature type="transmembrane region" description="Helical" evidence="7">
    <location>
        <begin position="47"/>
        <end position="70"/>
    </location>
</feature>
<dbReference type="STRING" id="1185652.USDA257_c30620"/>